<dbReference type="InterPro" id="IPR051428">
    <property type="entry name" value="Sphingo_Act-Surfact_Prot"/>
</dbReference>
<accession>A0A4S4EJJ9</accession>
<reference evidence="5 6" key="1">
    <citation type="journal article" date="2018" name="Proc. Natl. Acad. Sci. U.S.A.">
        <title>Draft genome sequence of Camellia sinensis var. sinensis provides insights into the evolution of the tea genome and tea quality.</title>
        <authorList>
            <person name="Wei C."/>
            <person name="Yang H."/>
            <person name="Wang S."/>
            <person name="Zhao J."/>
            <person name="Liu C."/>
            <person name="Gao L."/>
            <person name="Xia E."/>
            <person name="Lu Y."/>
            <person name="Tai Y."/>
            <person name="She G."/>
            <person name="Sun J."/>
            <person name="Cao H."/>
            <person name="Tong W."/>
            <person name="Gao Q."/>
            <person name="Li Y."/>
            <person name="Deng W."/>
            <person name="Jiang X."/>
            <person name="Wang W."/>
            <person name="Chen Q."/>
            <person name="Zhang S."/>
            <person name="Li H."/>
            <person name="Wu J."/>
            <person name="Wang P."/>
            <person name="Li P."/>
            <person name="Shi C."/>
            <person name="Zheng F."/>
            <person name="Jian J."/>
            <person name="Huang B."/>
            <person name="Shan D."/>
            <person name="Shi M."/>
            <person name="Fang C."/>
            <person name="Yue Y."/>
            <person name="Li F."/>
            <person name="Li D."/>
            <person name="Wei S."/>
            <person name="Han B."/>
            <person name="Jiang C."/>
            <person name="Yin Y."/>
            <person name="Xia T."/>
            <person name="Zhang Z."/>
            <person name="Bennetzen J.L."/>
            <person name="Zhao S."/>
            <person name="Wan X."/>
        </authorList>
    </citation>
    <scope>NUCLEOTIDE SEQUENCE [LARGE SCALE GENOMIC DNA]</scope>
    <source>
        <strain evidence="6">cv. Shuchazao</strain>
        <tissue evidence="5">Leaf</tissue>
    </source>
</reference>
<dbReference type="GO" id="GO:0006629">
    <property type="term" value="P:lipid metabolic process"/>
    <property type="evidence" value="ECO:0007669"/>
    <property type="project" value="InterPro"/>
</dbReference>
<feature type="domain" description="Saposin B-type" evidence="4">
    <location>
        <begin position="254"/>
        <end position="333"/>
    </location>
</feature>
<dbReference type="InterPro" id="IPR027417">
    <property type="entry name" value="P-loop_NTPase"/>
</dbReference>
<keyword evidence="3" id="KW-0472">Membrane</keyword>
<dbReference type="SMART" id="SM00741">
    <property type="entry name" value="SapB"/>
    <property type="match status" value="1"/>
</dbReference>
<dbReference type="Pfam" id="PF06733">
    <property type="entry name" value="DEAD_2"/>
    <property type="match status" value="1"/>
</dbReference>
<dbReference type="PANTHER" id="PTHR11480">
    <property type="entry name" value="SAPOSIN-RELATED"/>
    <property type="match status" value="1"/>
</dbReference>
<dbReference type="Gene3D" id="1.10.225.10">
    <property type="entry name" value="Saposin-like"/>
    <property type="match status" value="1"/>
</dbReference>
<dbReference type="Gene3D" id="3.40.50.300">
    <property type="entry name" value="P-loop containing nucleotide triphosphate hydrolases"/>
    <property type="match status" value="1"/>
</dbReference>
<dbReference type="InterPro" id="IPR011001">
    <property type="entry name" value="Saposin-like"/>
</dbReference>
<dbReference type="STRING" id="542762.A0A4S4EJJ9"/>
<dbReference type="Pfam" id="PF05184">
    <property type="entry name" value="SapB_1"/>
    <property type="match status" value="1"/>
</dbReference>
<evidence type="ECO:0000256" key="1">
    <source>
        <dbReference type="ARBA" id="ARBA00022670"/>
    </source>
</evidence>
<dbReference type="InterPro" id="IPR036188">
    <property type="entry name" value="FAD/NAD-bd_sf"/>
</dbReference>
<dbReference type="Gene3D" id="3.30.70.330">
    <property type="match status" value="1"/>
</dbReference>
<keyword evidence="1" id="KW-0378">Hydrolase</keyword>
<name>A0A4S4EJJ9_CAMSN</name>
<dbReference type="GO" id="GO:0016491">
    <property type="term" value="F:oxidoreductase activity"/>
    <property type="evidence" value="ECO:0007669"/>
    <property type="project" value="InterPro"/>
</dbReference>
<comment type="caution">
    <text evidence="5">The sequence shown here is derived from an EMBL/GenBank/DDBJ whole genome shotgun (WGS) entry which is preliminary data.</text>
</comment>
<dbReference type="SUPFAM" id="SSF47862">
    <property type="entry name" value="Saposin"/>
    <property type="match status" value="1"/>
</dbReference>
<evidence type="ECO:0000256" key="3">
    <source>
        <dbReference type="SAM" id="Phobius"/>
    </source>
</evidence>
<dbReference type="PRINTS" id="PR00368">
    <property type="entry name" value="FADPNR"/>
</dbReference>
<dbReference type="InterPro" id="IPR029061">
    <property type="entry name" value="THDP-binding"/>
</dbReference>
<keyword evidence="3" id="KW-1133">Transmembrane helix</keyword>
<dbReference type="InterPro" id="IPR007856">
    <property type="entry name" value="SapB_1"/>
</dbReference>
<dbReference type="CDD" id="cd12232">
    <property type="entry name" value="RRM3_U2AF65"/>
    <property type="match status" value="1"/>
</dbReference>
<dbReference type="GO" id="GO:0008233">
    <property type="term" value="F:peptidase activity"/>
    <property type="evidence" value="ECO:0007669"/>
    <property type="project" value="UniProtKB-KW"/>
</dbReference>
<feature type="transmembrane region" description="Helical" evidence="3">
    <location>
        <begin position="401"/>
        <end position="418"/>
    </location>
</feature>
<organism evidence="5 6">
    <name type="scientific">Camellia sinensis var. sinensis</name>
    <name type="common">China tea</name>
    <dbReference type="NCBI Taxonomy" id="542762"/>
    <lineage>
        <taxon>Eukaryota</taxon>
        <taxon>Viridiplantae</taxon>
        <taxon>Streptophyta</taxon>
        <taxon>Embryophyta</taxon>
        <taxon>Tracheophyta</taxon>
        <taxon>Spermatophyta</taxon>
        <taxon>Magnoliopsida</taxon>
        <taxon>eudicotyledons</taxon>
        <taxon>Gunneridae</taxon>
        <taxon>Pentapetalae</taxon>
        <taxon>asterids</taxon>
        <taxon>Ericales</taxon>
        <taxon>Theaceae</taxon>
        <taxon>Camellia</taxon>
    </lineage>
</organism>
<dbReference type="Proteomes" id="UP000306102">
    <property type="component" value="Unassembled WGS sequence"/>
</dbReference>
<dbReference type="InterPro" id="IPR023753">
    <property type="entry name" value="FAD/NAD-binding_dom"/>
</dbReference>
<dbReference type="EMBL" id="SDRB02003893">
    <property type="protein sequence ID" value="THG16739.1"/>
    <property type="molecule type" value="Genomic_DNA"/>
</dbReference>
<dbReference type="SUPFAM" id="SSF52518">
    <property type="entry name" value="Thiamin diphosphate-binding fold (THDP-binding)"/>
    <property type="match status" value="1"/>
</dbReference>
<dbReference type="GO" id="GO:0006508">
    <property type="term" value="P:proteolysis"/>
    <property type="evidence" value="ECO:0007669"/>
    <property type="project" value="UniProtKB-KW"/>
</dbReference>
<proteinExistence type="predicted"/>
<keyword evidence="2" id="KW-1015">Disulfide bond</keyword>
<feature type="transmembrane region" description="Helical" evidence="3">
    <location>
        <begin position="191"/>
        <end position="210"/>
    </location>
</feature>
<dbReference type="InterPro" id="IPR012677">
    <property type="entry name" value="Nucleotide-bd_a/b_plait_sf"/>
</dbReference>
<dbReference type="PANTHER" id="PTHR11480:SF3">
    <property type="entry name" value="BCDNA.GH08312"/>
    <property type="match status" value="1"/>
</dbReference>
<feature type="transmembrane region" description="Helical" evidence="3">
    <location>
        <begin position="20"/>
        <end position="41"/>
    </location>
</feature>
<dbReference type="InterPro" id="IPR008139">
    <property type="entry name" value="SaposinB_dom"/>
</dbReference>
<keyword evidence="6" id="KW-1185">Reference proteome</keyword>
<protein>
    <recommendedName>
        <fullName evidence="4">Saposin B-type domain-containing protein</fullName>
    </recommendedName>
</protein>
<dbReference type="GO" id="GO:0003678">
    <property type="term" value="F:DNA helicase activity"/>
    <property type="evidence" value="ECO:0007669"/>
    <property type="project" value="InterPro"/>
</dbReference>
<dbReference type="SUPFAM" id="SSF51905">
    <property type="entry name" value="FAD/NAD(P)-binding domain"/>
    <property type="match status" value="1"/>
</dbReference>
<dbReference type="AlphaFoldDB" id="A0A4S4EJJ9"/>
<dbReference type="Gene3D" id="3.50.50.60">
    <property type="entry name" value="FAD/NAD(P)-binding domain"/>
    <property type="match status" value="1"/>
</dbReference>
<gene>
    <name evidence="5" type="ORF">TEA_020087</name>
</gene>
<evidence type="ECO:0000313" key="5">
    <source>
        <dbReference type="EMBL" id="THG16739.1"/>
    </source>
</evidence>
<keyword evidence="1" id="KW-0645">Protease</keyword>
<evidence type="ECO:0000313" key="6">
    <source>
        <dbReference type="Proteomes" id="UP000306102"/>
    </source>
</evidence>
<evidence type="ECO:0000259" key="4">
    <source>
        <dbReference type="PROSITE" id="PS50015"/>
    </source>
</evidence>
<keyword evidence="3" id="KW-0812">Transmembrane</keyword>
<evidence type="ECO:0000256" key="2">
    <source>
        <dbReference type="ARBA" id="ARBA00023157"/>
    </source>
</evidence>
<dbReference type="Pfam" id="PF07992">
    <property type="entry name" value="Pyr_redox_2"/>
    <property type="match status" value="1"/>
</dbReference>
<dbReference type="InterPro" id="IPR010614">
    <property type="entry name" value="RAD3-like_helicase_DEAD"/>
</dbReference>
<dbReference type="GO" id="GO:0005524">
    <property type="term" value="F:ATP binding"/>
    <property type="evidence" value="ECO:0007669"/>
    <property type="project" value="InterPro"/>
</dbReference>
<sequence>MEQSFFDLIYFLHCPGLTETFLDVLLSSVPIWLAIMISLVIGRLPNTKRLNLEAVGVELDEMGAVKVDEFSRTNVPSIWAVGDVTNRLNLTPVALMEGTCFSVKLFLVDSLPNLTTAMYLVLYSDLIVWYISDNVWYISDNGHRKWEHGIWPCYRLVADIHHSLRWSWSYHYENMCPGLCLLFINSSSKNGTMVATVGLFVLFVLGTSWACDARELMTTELSSRETVISDVSVLQINHQESEGTIKTSEEVVRNENVCTLCEEFAAKAIEYLEDNKTQTEMIDILHNTYARLIPFEQKCITLVDYYVTLLFSEIELLQPEDFCQTFYLCEQRVLTSQSLAEDKCEIFHLAISEVIVKLKDPDTQSLLSKSSRESLGVNLKNDIVIIDEAYNLADSLVSINVFPFYFVQLLCMFAVQLLQQQRIKDPWKMVLQVGGVNLPGVGTGPTTTAETPTKVLCLTELITTDELMDDGEYEEILEDMREEEEKFGVLVNVIIPRPSPNGEEQVPGVGKMQYGSIGWAVGVTLGYGQVARNKRVIASIGDGDRTRCVNNAEM</sequence>
<dbReference type="PROSITE" id="PS50015">
    <property type="entry name" value="SAP_B"/>
    <property type="match status" value="1"/>
</dbReference>
<dbReference type="GO" id="GO:0003677">
    <property type="term" value="F:DNA binding"/>
    <property type="evidence" value="ECO:0007669"/>
    <property type="project" value="InterPro"/>
</dbReference>